<comment type="caution">
    <text evidence="1">The sequence shown here is derived from an EMBL/GenBank/DDBJ whole genome shotgun (WGS) entry which is preliminary data.</text>
</comment>
<dbReference type="Pfam" id="PF14595">
    <property type="entry name" value="Thioredoxin_9"/>
    <property type="match status" value="1"/>
</dbReference>
<protein>
    <submittedName>
        <fullName evidence="1">Thioredoxin</fullName>
    </submittedName>
</protein>
<dbReference type="InterPro" id="IPR036249">
    <property type="entry name" value="Thioredoxin-like_sf"/>
</dbReference>
<evidence type="ECO:0000313" key="1">
    <source>
        <dbReference type="EMBL" id="KZE75985.1"/>
    </source>
</evidence>
<dbReference type="EMBL" id="LQNU01000079">
    <property type="protein sequence ID" value="KZE75985.1"/>
    <property type="molecule type" value="Genomic_DNA"/>
</dbReference>
<sequence>MINIDSKYIDKSLSYDEFRQFVTDALTNDKSKLNLEDDYMAYAELNEARLHRLDKTMKVEEEVATKLANLKKKYTWIVITESWCGDAAQIVPILNKMAEACPNIEMRLVFRDQNLELMDAFLTNGGRAIPKMIITEQDSLKVLGHWGPRPALGQKVVTDYKAAHGVVDEAGKVELQKWYTKDKGHEVQKEVIELMASFE</sequence>
<keyword evidence="2" id="KW-1185">Reference proteome</keyword>
<accession>A0A161S8N8</accession>
<proteinExistence type="predicted"/>
<organism evidence="1 2">
    <name type="scientific">Myroides marinus</name>
    <dbReference type="NCBI Taxonomy" id="703342"/>
    <lineage>
        <taxon>Bacteria</taxon>
        <taxon>Pseudomonadati</taxon>
        <taxon>Bacteroidota</taxon>
        <taxon>Flavobacteriia</taxon>
        <taxon>Flavobacteriales</taxon>
        <taxon>Flavobacteriaceae</taxon>
        <taxon>Myroides</taxon>
    </lineage>
</organism>
<dbReference type="RefSeq" id="WP_038984356.1">
    <property type="nucleotide sequence ID" value="NZ_JACAJU010000017.1"/>
</dbReference>
<dbReference type="OrthoDB" id="6120799at2"/>
<gene>
    <name evidence="1" type="ORF">AV926_16405</name>
</gene>
<dbReference type="Gene3D" id="3.40.30.10">
    <property type="entry name" value="Glutaredoxin"/>
    <property type="match status" value="1"/>
</dbReference>
<name>A0A161S8N8_9FLAO</name>
<reference evidence="1 2" key="1">
    <citation type="submission" date="2016-01" db="EMBL/GenBank/DDBJ databases">
        <title>Whole genome sequencing of Myroides marinus L41.</title>
        <authorList>
            <person name="Hong K.W."/>
        </authorList>
    </citation>
    <scope>NUCLEOTIDE SEQUENCE [LARGE SCALE GENOMIC DNA]</scope>
    <source>
        <strain evidence="1 2">L41</strain>
    </source>
</reference>
<dbReference type="SUPFAM" id="SSF52833">
    <property type="entry name" value="Thioredoxin-like"/>
    <property type="match status" value="1"/>
</dbReference>
<evidence type="ECO:0000313" key="2">
    <source>
        <dbReference type="Proteomes" id="UP000076630"/>
    </source>
</evidence>
<dbReference type="Proteomes" id="UP000076630">
    <property type="component" value="Unassembled WGS sequence"/>
</dbReference>
<dbReference type="AlphaFoldDB" id="A0A161S8N8"/>
<dbReference type="CDD" id="cd01659">
    <property type="entry name" value="TRX_superfamily"/>
    <property type="match status" value="1"/>
</dbReference>